<organism evidence="1">
    <name type="scientific">viral metagenome</name>
    <dbReference type="NCBI Taxonomy" id="1070528"/>
    <lineage>
        <taxon>unclassified sequences</taxon>
        <taxon>metagenomes</taxon>
        <taxon>organismal metagenomes</taxon>
    </lineage>
</organism>
<sequence>MDFYMYKSACPRWYGVENDISHIVVTKDTHENNVKEQAQQMANTITGSKTCNIQLIQKYHMIIQPKKSYAALTHLTFHGQNSPYILSSIQEKKDNV</sequence>
<name>A0A6C0C2W7_9ZZZZ</name>
<accession>A0A6C0C2W7</accession>
<protein>
    <submittedName>
        <fullName evidence="1">Uncharacterized protein</fullName>
    </submittedName>
</protein>
<dbReference type="AlphaFoldDB" id="A0A6C0C2W7"/>
<evidence type="ECO:0000313" key="1">
    <source>
        <dbReference type="EMBL" id="QHS99035.1"/>
    </source>
</evidence>
<proteinExistence type="predicted"/>
<reference evidence="1" key="1">
    <citation type="journal article" date="2020" name="Nature">
        <title>Giant virus diversity and host interactions through global metagenomics.</title>
        <authorList>
            <person name="Schulz F."/>
            <person name="Roux S."/>
            <person name="Paez-Espino D."/>
            <person name="Jungbluth S."/>
            <person name="Walsh D.A."/>
            <person name="Denef V.J."/>
            <person name="McMahon K.D."/>
            <person name="Konstantinidis K.T."/>
            <person name="Eloe-Fadrosh E.A."/>
            <person name="Kyrpides N.C."/>
            <person name="Woyke T."/>
        </authorList>
    </citation>
    <scope>NUCLEOTIDE SEQUENCE</scope>
    <source>
        <strain evidence="1">GVMAG-M-3300020185-33</strain>
    </source>
</reference>
<dbReference type="EMBL" id="MN739334">
    <property type="protein sequence ID" value="QHS99035.1"/>
    <property type="molecule type" value="Genomic_DNA"/>
</dbReference>